<dbReference type="EMBL" id="JAODUO010000205">
    <property type="protein sequence ID" value="KAK2186300.1"/>
    <property type="molecule type" value="Genomic_DNA"/>
</dbReference>
<evidence type="ECO:0000313" key="1">
    <source>
        <dbReference type="EMBL" id="KAK2186300.1"/>
    </source>
</evidence>
<evidence type="ECO:0000313" key="2">
    <source>
        <dbReference type="Proteomes" id="UP001209878"/>
    </source>
</evidence>
<name>A0AAD9P1L7_RIDPI</name>
<reference evidence="1" key="1">
    <citation type="journal article" date="2023" name="Mol. Biol. Evol.">
        <title>Third-Generation Sequencing Reveals the Adaptive Role of the Epigenome in Three Deep-Sea Polychaetes.</title>
        <authorList>
            <person name="Perez M."/>
            <person name="Aroh O."/>
            <person name="Sun Y."/>
            <person name="Lan Y."/>
            <person name="Juniper S.K."/>
            <person name="Young C.R."/>
            <person name="Angers B."/>
            <person name="Qian P.Y."/>
        </authorList>
    </citation>
    <scope>NUCLEOTIDE SEQUENCE</scope>
    <source>
        <strain evidence="1">R07B-5</strain>
    </source>
</reference>
<dbReference type="Proteomes" id="UP001209878">
    <property type="component" value="Unassembled WGS sequence"/>
</dbReference>
<proteinExistence type="predicted"/>
<gene>
    <name evidence="1" type="ORF">NP493_206g01005</name>
</gene>
<accession>A0AAD9P1L7</accession>
<keyword evidence="2" id="KW-1185">Reference proteome</keyword>
<organism evidence="1 2">
    <name type="scientific">Ridgeia piscesae</name>
    <name type="common">Tubeworm</name>
    <dbReference type="NCBI Taxonomy" id="27915"/>
    <lineage>
        <taxon>Eukaryota</taxon>
        <taxon>Metazoa</taxon>
        <taxon>Spiralia</taxon>
        <taxon>Lophotrochozoa</taxon>
        <taxon>Annelida</taxon>
        <taxon>Polychaeta</taxon>
        <taxon>Sedentaria</taxon>
        <taxon>Canalipalpata</taxon>
        <taxon>Sabellida</taxon>
        <taxon>Siboglinidae</taxon>
        <taxon>Ridgeia</taxon>
    </lineage>
</organism>
<dbReference type="AlphaFoldDB" id="A0AAD9P1L7"/>
<comment type="caution">
    <text evidence="1">The sequence shown here is derived from an EMBL/GenBank/DDBJ whole genome shotgun (WGS) entry which is preliminary data.</text>
</comment>
<sequence length="94" mass="10518">MACIVLHNTAVWLRLPVTDEDDHPVDGNNEGCVRRSNCNRQSKAGQTGATIFQRVHTFSKSYYVINIFYLNYKGTFVELSSATVGTNTMTHFTG</sequence>
<protein>
    <submittedName>
        <fullName evidence="1">Uncharacterized protein</fullName>
    </submittedName>
</protein>